<dbReference type="Pfam" id="PF12773">
    <property type="entry name" value="DZR"/>
    <property type="match status" value="1"/>
</dbReference>
<protein>
    <submittedName>
        <fullName evidence="4">Zinc-ribbon domain-containing protein</fullName>
    </submittedName>
</protein>
<dbReference type="Proteomes" id="UP000646484">
    <property type="component" value="Unassembled WGS sequence"/>
</dbReference>
<feature type="region of interest" description="Disordered" evidence="2">
    <location>
        <begin position="708"/>
        <end position="727"/>
    </location>
</feature>
<feature type="compositionally biased region" description="Basic and acidic residues" evidence="2">
    <location>
        <begin position="663"/>
        <end position="683"/>
    </location>
</feature>
<evidence type="ECO:0000313" key="4">
    <source>
        <dbReference type="EMBL" id="MBC5620424.1"/>
    </source>
</evidence>
<evidence type="ECO:0000256" key="2">
    <source>
        <dbReference type="SAM" id="MobiDB-lite"/>
    </source>
</evidence>
<keyword evidence="5" id="KW-1185">Reference proteome</keyword>
<comment type="caution">
    <text evidence="4">The sequence shown here is derived from an EMBL/GenBank/DDBJ whole genome shotgun (WGS) entry which is preliminary data.</text>
</comment>
<dbReference type="EMBL" id="JACOOH010000002">
    <property type="protein sequence ID" value="MBC5620424.1"/>
    <property type="molecule type" value="Genomic_DNA"/>
</dbReference>
<name>A0ABR7CXM8_9BACT</name>
<feature type="region of interest" description="Disordered" evidence="2">
    <location>
        <begin position="660"/>
        <end position="683"/>
    </location>
</feature>
<feature type="coiled-coil region" evidence="1">
    <location>
        <begin position="606"/>
        <end position="633"/>
    </location>
</feature>
<sequence>MNCPKCNTVLRAGAKFCTSCGQKIEASMECPQCSAPLKPGTKFCTKCGHRMVPAEKAPASPQPEASDLNTVKGRIYWNIQPGQVARVISEAEFDSYNKIQGIIIPEGTTAYIRANGRTIASISGGTYDFTGSSEQAINNAGRNLRKGWEFIVNLFKSRKREEGDKTGEELYRQQQNVIQENAKRGAAFSIIILLDKAFPLLIGSKQQQIDGYKDFTPMNIQTRYLDMELGVNAYFKISDPERFIIHYLTERQVLNTAFIVDEITDTVRTVLQDALYDVELSSNRIPKELHSMLKDKINAVAAEAFFGVSVVRIVEISAANEDLDRFRALSRELYLSEKELDYLRRSNEFKNRLSDTVNAQRLHEASSDLDLDKQLEVINHDRLLHEDEVEKFKYFLKNERIVREAQNDDERNAALAELAKTGLIREDEVYALQDQLQTNSYQRGMAFQMMQLRDGIEFERVRLEGEADKAAVIIKKELELTGLRDDYDDSRFYKEVEKQRTLAETNLDLEQRSRDMDYQDVKRMHDMEREDDDTQFQQFMAMQKGEEEGKENQRRHEAELEQTRLKSAEELERLKWENSKELSDEKVWALSGGDAAVAYAENRYSADAEREASERLEAQRRELDARLEAERASRDAEHRDNQSQMFGMMRDVMAMTGGIQAQKAEERDSRTREKMEEKDRQLRERDERILRQEGRMDTAYDRALDYSTRGNAPAHPRQNAESEQVARQAGAKTVAFVVCPECGKQLEAGIKFCEDCGAEV</sequence>
<keyword evidence="1" id="KW-0175">Coiled coil</keyword>
<organism evidence="4 5">
    <name type="scientific">Butyricimonas hominis</name>
    <dbReference type="NCBI Taxonomy" id="2763032"/>
    <lineage>
        <taxon>Bacteria</taxon>
        <taxon>Pseudomonadati</taxon>
        <taxon>Bacteroidota</taxon>
        <taxon>Bacteroidia</taxon>
        <taxon>Bacteroidales</taxon>
        <taxon>Odoribacteraceae</taxon>
        <taxon>Butyricimonas</taxon>
    </lineage>
</organism>
<reference evidence="4 5" key="1">
    <citation type="submission" date="2020-08" db="EMBL/GenBank/DDBJ databases">
        <title>Genome public.</title>
        <authorList>
            <person name="Liu C."/>
            <person name="Sun Q."/>
        </authorList>
    </citation>
    <scope>NUCLEOTIDE SEQUENCE [LARGE SCALE GENOMIC DNA]</scope>
    <source>
        <strain evidence="4 5">NSJ-56</strain>
    </source>
</reference>
<feature type="domain" description="DZANK-type" evidence="3">
    <location>
        <begin position="3"/>
        <end position="48"/>
    </location>
</feature>
<evidence type="ECO:0000313" key="5">
    <source>
        <dbReference type="Proteomes" id="UP000646484"/>
    </source>
</evidence>
<gene>
    <name evidence="4" type="ORF">H8S64_04875</name>
</gene>
<accession>A0ABR7CXM8</accession>
<feature type="region of interest" description="Disordered" evidence="2">
    <location>
        <begin position="545"/>
        <end position="564"/>
    </location>
</feature>
<evidence type="ECO:0000259" key="3">
    <source>
        <dbReference type="Pfam" id="PF12773"/>
    </source>
</evidence>
<dbReference type="RefSeq" id="WP_186975204.1">
    <property type="nucleotide sequence ID" value="NZ_JACOOH010000002.1"/>
</dbReference>
<proteinExistence type="predicted"/>
<evidence type="ECO:0000256" key="1">
    <source>
        <dbReference type="SAM" id="Coils"/>
    </source>
</evidence>
<dbReference type="InterPro" id="IPR025874">
    <property type="entry name" value="DZR"/>
</dbReference>